<name>A0A7N0VAD5_KALFE</name>
<evidence type="ECO:0000256" key="4">
    <source>
        <dbReference type="ARBA" id="ARBA00022803"/>
    </source>
</evidence>
<evidence type="ECO:0000256" key="7">
    <source>
        <dbReference type="ARBA" id="ARBA00023284"/>
    </source>
</evidence>
<dbReference type="GO" id="GO:0016667">
    <property type="term" value="F:oxidoreductase activity, acting on a sulfur group of donors"/>
    <property type="evidence" value="ECO:0007669"/>
    <property type="project" value="UniProtKB-ARBA"/>
</dbReference>
<dbReference type="GO" id="GO:0046983">
    <property type="term" value="F:protein dimerization activity"/>
    <property type="evidence" value="ECO:0007669"/>
    <property type="project" value="InterPro"/>
</dbReference>
<sequence>MDSSGWRVEEVKALVEECRSKPSILHTPSLSFFKSYLQSLGARIPSEERLDDLKYTNMKMEDEIIESDLELDESEVVKPDNDPPQKMGDPSIDVTDENRDAAQALKSKATDAISEGRFDEAINFLTEAIMLNPTSAILYATRASVFTKLKKPNAAINDAEAALQINPDSAKGYKVRGLARAMLGLWREAANDLHKASNLDFDEEIGLVLKKVEPNVKKIEEHRKKYEILRREEEQKKAEWDKKQHQAEEESKAAALLKDGEVIGIHSTGDLSIFLKAASMTSRVAVLYFTATWCGPCRMMSPHYTSLARKHPKVVFLKVDIDEAVEVARQWNISSVPTFVFLKNCKEVDKVVGADKIALERKIAQYGY</sequence>
<feature type="repeat" description="TPR" evidence="10">
    <location>
        <begin position="102"/>
        <end position="135"/>
    </location>
</feature>
<dbReference type="Gramene" id="Kaladp0278s0016.1.v1.1">
    <property type="protein sequence ID" value="Kaladp0278s0016.1.v1.1"/>
    <property type="gene ID" value="Kaladp0278s0016.v1.1"/>
</dbReference>
<keyword evidence="5" id="KW-0249">Electron transport</keyword>
<dbReference type="InterPro" id="IPR011990">
    <property type="entry name" value="TPR-like_helical_dom_sf"/>
</dbReference>
<dbReference type="CDD" id="cd14438">
    <property type="entry name" value="Hip_N"/>
    <property type="match status" value="1"/>
</dbReference>
<feature type="region of interest" description="Disordered" evidence="12">
    <location>
        <begin position="70"/>
        <end position="93"/>
    </location>
</feature>
<dbReference type="Gene3D" id="3.40.30.10">
    <property type="entry name" value="Glutaredoxin"/>
    <property type="match status" value="1"/>
</dbReference>
<dbReference type="EnsemblPlants" id="Kaladp0278s0016.1.v1.1">
    <property type="protein sequence ID" value="Kaladp0278s0016.1.v1.1"/>
    <property type="gene ID" value="Kaladp0278s0016.v1.1"/>
</dbReference>
<dbReference type="Pfam" id="PF13181">
    <property type="entry name" value="TPR_8"/>
    <property type="match status" value="2"/>
</dbReference>
<dbReference type="Pfam" id="PF18253">
    <property type="entry name" value="HipN"/>
    <property type="match status" value="1"/>
</dbReference>
<dbReference type="PANTHER" id="PTHR45883:SF7">
    <property type="entry name" value="TPR REPEAT-CONTAINING THIOREDOXIN TDX"/>
    <property type="match status" value="1"/>
</dbReference>
<dbReference type="GO" id="GO:0030544">
    <property type="term" value="F:Hsp70 protein binding"/>
    <property type="evidence" value="ECO:0007669"/>
    <property type="project" value="TreeGrafter"/>
</dbReference>
<evidence type="ECO:0000313" key="14">
    <source>
        <dbReference type="EnsemblPlants" id="Kaladp0278s0016.3.v1.1"/>
    </source>
</evidence>
<evidence type="ECO:0000256" key="10">
    <source>
        <dbReference type="PROSITE-ProRule" id="PRU00339"/>
    </source>
</evidence>
<comment type="similarity">
    <text evidence="1">Belongs to the thioredoxin family.</text>
</comment>
<keyword evidence="11" id="KW-0175">Coiled coil</keyword>
<keyword evidence="15" id="KW-1185">Reference proteome</keyword>
<reference evidence="14" key="1">
    <citation type="submission" date="2021-01" db="UniProtKB">
        <authorList>
            <consortium name="EnsemblPlants"/>
        </authorList>
    </citation>
    <scope>IDENTIFICATION</scope>
</reference>
<dbReference type="InterPro" id="IPR036249">
    <property type="entry name" value="Thioredoxin-like_sf"/>
</dbReference>
<evidence type="ECO:0000256" key="9">
    <source>
        <dbReference type="ARBA" id="ARBA00076793"/>
    </source>
</evidence>
<evidence type="ECO:0000256" key="11">
    <source>
        <dbReference type="SAM" id="Coils"/>
    </source>
</evidence>
<dbReference type="Gene3D" id="1.25.40.10">
    <property type="entry name" value="Tetratricopeptide repeat domain"/>
    <property type="match status" value="1"/>
</dbReference>
<dbReference type="PROSITE" id="PS51352">
    <property type="entry name" value="THIOREDOXIN_2"/>
    <property type="match status" value="1"/>
</dbReference>
<feature type="coiled-coil region" evidence="11">
    <location>
        <begin position="216"/>
        <end position="250"/>
    </location>
</feature>
<keyword evidence="3" id="KW-0677">Repeat</keyword>
<dbReference type="FunFam" id="3.40.30.10:FF:000240">
    <property type="entry name" value="TPR repeat-containing thioredoxin TDX"/>
    <property type="match status" value="1"/>
</dbReference>
<keyword evidence="7" id="KW-0676">Redox-active center</keyword>
<feature type="domain" description="Thioredoxin" evidence="13">
    <location>
        <begin position="242"/>
        <end position="368"/>
    </location>
</feature>
<dbReference type="Gramene" id="Kaladp0278s0016.3.v1.1">
    <property type="protein sequence ID" value="Kaladp0278s0016.3.v1.1"/>
    <property type="gene ID" value="Kaladp0278s0016.v1.1"/>
</dbReference>
<dbReference type="SUPFAM" id="SSF48452">
    <property type="entry name" value="TPR-like"/>
    <property type="match status" value="1"/>
</dbReference>
<keyword evidence="6" id="KW-1015">Disulfide bond</keyword>
<evidence type="ECO:0000256" key="6">
    <source>
        <dbReference type="ARBA" id="ARBA00023157"/>
    </source>
</evidence>
<proteinExistence type="inferred from homology"/>
<evidence type="ECO:0000256" key="12">
    <source>
        <dbReference type="SAM" id="MobiDB-lite"/>
    </source>
</evidence>
<dbReference type="FunFam" id="6.10.250.3420:FF:000001">
    <property type="entry name" value="Hsc70-interacting protein-like protein"/>
    <property type="match status" value="1"/>
</dbReference>
<evidence type="ECO:0000256" key="8">
    <source>
        <dbReference type="ARBA" id="ARBA00074081"/>
    </source>
</evidence>
<evidence type="ECO:0000256" key="1">
    <source>
        <dbReference type="ARBA" id="ARBA00008987"/>
    </source>
</evidence>
<evidence type="ECO:0000259" key="13">
    <source>
        <dbReference type="PROSITE" id="PS51352"/>
    </source>
</evidence>
<dbReference type="SUPFAM" id="SSF52833">
    <property type="entry name" value="Thioredoxin-like"/>
    <property type="match status" value="1"/>
</dbReference>
<dbReference type="InterPro" id="IPR017937">
    <property type="entry name" value="Thioredoxin_CS"/>
</dbReference>
<dbReference type="AlphaFoldDB" id="A0A7N0VAD5"/>
<dbReference type="EnsemblPlants" id="Kaladp0278s0016.3.v1.1">
    <property type="protein sequence ID" value="Kaladp0278s0016.3.v1.1"/>
    <property type="gene ID" value="Kaladp0278s0016.v1.1"/>
</dbReference>
<accession>A0A7N0VAD5</accession>
<dbReference type="InterPro" id="IPR034649">
    <property type="entry name" value="Hip_N"/>
</dbReference>
<dbReference type="GO" id="GO:0000118">
    <property type="term" value="C:histone deacetylase complex"/>
    <property type="evidence" value="ECO:0007669"/>
    <property type="project" value="TreeGrafter"/>
</dbReference>
<dbReference type="InterPro" id="IPR019734">
    <property type="entry name" value="TPR_rpt"/>
</dbReference>
<dbReference type="InterPro" id="IPR013766">
    <property type="entry name" value="Thioredoxin_domain"/>
</dbReference>
<keyword evidence="4 10" id="KW-0802">TPR repeat</keyword>
<dbReference type="CDD" id="cd02947">
    <property type="entry name" value="TRX_family"/>
    <property type="match status" value="1"/>
</dbReference>
<dbReference type="Pfam" id="PF00085">
    <property type="entry name" value="Thioredoxin"/>
    <property type="match status" value="1"/>
</dbReference>
<dbReference type="Gene3D" id="6.10.250.3420">
    <property type="match status" value="1"/>
</dbReference>
<protein>
    <recommendedName>
        <fullName evidence="8">TPR repeat-containing thioredoxin TDX</fullName>
    </recommendedName>
    <alternativeName>
        <fullName evidence="9">Tetratricoredoxin</fullName>
    </alternativeName>
</protein>
<keyword evidence="2" id="KW-0813">Transport</keyword>
<evidence type="ECO:0000313" key="15">
    <source>
        <dbReference type="Proteomes" id="UP000594263"/>
    </source>
</evidence>
<organism evidence="14 15">
    <name type="scientific">Kalanchoe fedtschenkoi</name>
    <name type="common">Lavender scallops</name>
    <name type="synonym">South American air plant</name>
    <dbReference type="NCBI Taxonomy" id="63787"/>
    <lineage>
        <taxon>Eukaryota</taxon>
        <taxon>Viridiplantae</taxon>
        <taxon>Streptophyta</taxon>
        <taxon>Embryophyta</taxon>
        <taxon>Tracheophyta</taxon>
        <taxon>Spermatophyta</taxon>
        <taxon>Magnoliopsida</taxon>
        <taxon>eudicotyledons</taxon>
        <taxon>Gunneridae</taxon>
        <taxon>Pentapetalae</taxon>
        <taxon>Saxifragales</taxon>
        <taxon>Crassulaceae</taxon>
        <taxon>Kalanchoe</taxon>
    </lineage>
</organism>
<dbReference type="SMART" id="SM00028">
    <property type="entry name" value="TPR"/>
    <property type="match status" value="3"/>
</dbReference>
<dbReference type="PROSITE" id="PS50005">
    <property type="entry name" value="TPR"/>
    <property type="match status" value="1"/>
</dbReference>
<evidence type="ECO:0000256" key="3">
    <source>
        <dbReference type="ARBA" id="ARBA00022737"/>
    </source>
</evidence>
<dbReference type="PANTHER" id="PTHR45883">
    <property type="entry name" value="HSC70-INTERACTING PROTEIN"/>
    <property type="match status" value="1"/>
</dbReference>
<dbReference type="FunFam" id="1.25.40.10:FF:000112">
    <property type="entry name" value="FAM10 family protein"/>
    <property type="match status" value="1"/>
</dbReference>
<dbReference type="GO" id="GO:0006950">
    <property type="term" value="P:response to stress"/>
    <property type="evidence" value="ECO:0007669"/>
    <property type="project" value="UniProtKB-ARBA"/>
</dbReference>
<evidence type="ECO:0000256" key="5">
    <source>
        <dbReference type="ARBA" id="ARBA00022982"/>
    </source>
</evidence>
<dbReference type="PROSITE" id="PS00194">
    <property type="entry name" value="THIOREDOXIN_1"/>
    <property type="match status" value="1"/>
</dbReference>
<evidence type="ECO:0000256" key="2">
    <source>
        <dbReference type="ARBA" id="ARBA00022448"/>
    </source>
</evidence>
<dbReference type="OMA" id="FDEEICS"/>
<dbReference type="Proteomes" id="UP000594263">
    <property type="component" value="Unplaced"/>
</dbReference>